<evidence type="ECO:0000313" key="3">
    <source>
        <dbReference type="Proteomes" id="UP000657075"/>
    </source>
</evidence>
<dbReference type="EMBL" id="AP026830">
    <property type="protein sequence ID" value="BDR92271.1"/>
    <property type="molecule type" value="Genomic_DNA"/>
</dbReference>
<evidence type="ECO:0000313" key="2">
    <source>
        <dbReference type="EMBL" id="GGI86386.1"/>
    </source>
</evidence>
<sequence>MSQRKVEEGFRILTLEANVDREVIEFIRQYQVLASHLYWAKRLGIQPSDAVMQRVKEGIKSYWRWQIINEKDPIYLFKGIEKTPMPYSVVLKLPLVDALHENKGAFIRDGKLVLRLNKKVEITIPPRALEWLNKRLAEKPDRKTVRVFERGGKLVAQIVLHKKNEVVPPKNPLLVVVDLNSSHGIVVHYWDGKLIKTEKYRPPNRAGGWITVKRLMEIRDNLYNQGCITQAQINKYSAIIRRTLSGSVKSWVQQTVDRIVMRVRRIARRHGKDPLVLIDIPDDEGLRGTRLQRTLLSFAKHLENILSWYGIYWEEKRLYSTICPNCGGKLRLRKATRRMRIMECPKCRFEGERDIIPLHWALKYLPAMNGEAS</sequence>
<evidence type="ECO:0000313" key="4">
    <source>
        <dbReference type="Proteomes" id="UP001060771"/>
    </source>
</evidence>
<proteinExistence type="predicted"/>
<dbReference type="AlphaFoldDB" id="A0A830E607"/>
<keyword evidence="4" id="KW-1185">Reference proteome</keyword>
<evidence type="ECO:0008006" key="5">
    <source>
        <dbReference type="Google" id="ProtNLM"/>
    </source>
</evidence>
<name>A0A830E607_9CREN</name>
<dbReference type="Proteomes" id="UP001060771">
    <property type="component" value="Chromosome"/>
</dbReference>
<accession>A0A830E607</accession>
<dbReference type="GeneID" id="76206913"/>
<reference evidence="2" key="2">
    <citation type="submission" date="2020-09" db="EMBL/GenBank/DDBJ databases">
        <authorList>
            <person name="Sun Q."/>
            <person name="Ohkuma M."/>
        </authorList>
    </citation>
    <scope>NUCLEOTIDE SEQUENCE</scope>
    <source>
        <strain evidence="2">JCM 11219</strain>
    </source>
</reference>
<organism evidence="2 3">
    <name type="scientific">Vulcanisaeta souniana JCM 11219</name>
    <dbReference type="NCBI Taxonomy" id="1293586"/>
    <lineage>
        <taxon>Archaea</taxon>
        <taxon>Thermoproteota</taxon>
        <taxon>Thermoprotei</taxon>
        <taxon>Thermoproteales</taxon>
        <taxon>Thermoproteaceae</taxon>
        <taxon>Vulcanisaeta</taxon>
    </lineage>
</organism>
<dbReference type="EMBL" id="BMNM01000014">
    <property type="protein sequence ID" value="GGI86386.1"/>
    <property type="molecule type" value="Genomic_DNA"/>
</dbReference>
<gene>
    <name evidence="2" type="ORF">GCM10007112_24220</name>
    <name evidence="1" type="ORF">Vsou_13640</name>
</gene>
<dbReference type="RefSeq" id="WP_188604156.1">
    <property type="nucleotide sequence ID" value="NZ_AP026830.1"/>
</dbReference>
<dbReference type="OrthoDB" id="28072at2157"/>
<protein>
    <recommendedName>
        <fullName evidence="5">Transposase</fullName>
    </recommendedName>
</protein>
<reference evidence="1" key="4">
    <citation type="journal article" date="2023" name="Microbiol. Resour. Announc.">
        <title>Complete Genome Sequence of Vulcanisaeta souniana Strain IC-059, a Hyperthermophilic Archaeon Isolated from Hot Spring Water in Japan.</title>
        <authorList>
            <person name="Kato S."/>
            <person name="Itoh T."/>
            <person name="Wu L."/>
            <person name="Ma J."/>
            <person name="Ohkuma M."/>
        </authorList>
    </citation>
    <scope>NUCLEOTIDE SEQUENCE</scope>
    <source>
        <strain evidence="1">JCM 11219</strain>
    </source>
</reference>
<dbReference type="Proteomes" id="UP000657075">
    <property type="component" value="Unassembled WGS sequence"/>
</dbReference>
<evidence type="ECO:0000313" key="1">
    <source>
        <dbReference type="EMBL" id="BDR92271.1"/>
    </source>
</evidence>
<reference evidence="4" key="3">
    <citation type="submission" date="2022-09" db="EMBL/GenBank/DDBJ databases">
        <title>Complete genome sequence of Vulcanisaeta souniana.</title>
        <authorList>
            <person name="Kato S."/>
            <person name="Itoh T."/>
            <person name="Ohkuma M."/>
        </authorList>
    </citation>
    <scope>NUCLEOTIDE SEQUENCE [LARGE SCALE GENOMIC DNA]</scope>
    <source>
        <strain evidence="4">JCM 11219</strain>
    </source>
</reference>
<reference evidence="2" key="1">
    <citation type="journal article" date="2014" name="Int. J. Syst. Evol. Microbiol.">
        <title>Complete genome sequence of Corynebacterium casei LMG S-19264T (=DSM 44701T), isolated from a smear-ripened cheese.</title>
        <authorList>
            <consortium name="US DOE Joint Genome Institute (JGI-PGF)"/>
            <person name="Walter F."/>
            <person name="Albersmeier A."/>
            <person name="Kalinowski J."/>
            <person name="Ruckert C."/>
        </authorList>
    </citation>
    <scope>NUCLEOTIDE SEQUENCE</scope>
    <source>
        <strain evidence="2">JCM 11219</strain>
    </source>
</reference>